<dbReference type="RefSeq" id="WP_377057221.1">
    <property type="nucleotide sequence ID" value="NZ_JBHLVZ010000118.1"/>
</dbReference>
<dbReference type="EMBL" id="JBHLVZ010000118">
    <property type="protein sequence ID" value="MFC0389672.1"/>
    <property type="molecule type" value="Genomic_DNA"/>
</dbReference>
<evidence type="ECO:0000313" key="1">
    <source>
        <dbReference type="EMBL" id="MFC0389672.1"/>
    </source>
</evidence>
<evidence type="ECO:0008006" key="3">
    <source>
        <dbReference type="Google" id="ProtNLM"/>
    </source>
</evidence>
<protein>
    <recommendedName>
        <fullName evidence="3">Glycosyltransferase family 1 protein</fullName>
    </recommendedName>
</protein>
<organism evidence="1 2">
    <name type="scientific">Muricoccus vinaceus</name>
    <dbReference type="NCBI Taxonomy" id="424704"/>
    <lineage>
        <taxon>Bacteria</taxon>
        <taxon>Pseudomonadati</taxon>
        <taxon>Pseudomonadota</taxon>
        <taxon>Alphaproteobacteria</taxon>
        <taxon>Acetobacterales</taxon>
        <taxon>Roseomonadaceae</taxon>
        <taxon>Muricoccus</taxon>
    </lineage>
</organism>
<name>A0ABV6J1H6_9PROT</name>
<keyword evidence="2" id="KW-1185">Reference proteome</keyword>
<reference evidence="1 2" key="1">
    <citation type="submission" date="2024-09" db="EMBL/GenBank/DDBJ databases">
        <authorList>
            <person name="Sun Q."/>
            <person name="Mori K."/>
        </authorList>
    </citation>
    <scope>NUCLEOTIDE SEQUENCE [LARGE SCALE GENOMIC DNA]</scope>
    <source>
        <strain evidence="1 2">CCM 7468</strain>
    </source>
</reference>
<dbReference type="Proteomes" id="UP001589789">
    <property type="component" value="Unassembled WGS sequence"/>
</dbReference>
<gene>
    <name evidence="1" type="ORF">ACFFIC_29630</name>
</gene>
<comment type="caution">
    <text evidence="1">The sequence shown here is derived from an EMBL/GenBank/DDBJ whole genome shotgun (WGS) entry which is preliminary data.</text>
</comment>
<accession>A0ABV6J1H6</accession>
<evidence type="ECO:0000313" key="2">
    <source>
        <dbReference type="Proteomes" id="UP001589789"/>
    </source>
</evidence>
<proteinExistence type="predicted"/>
<sequence length="319" mass="35267">MRGLRIGLFSDDERRDHSYSLRGFRDAFERSDHVIGCYDVTPADTVSHERLREALETPFSSFGGIALDTEFGGLPEFAQALFALDCASALNRRDWTETEMDKAASLPRVVALDVRPWSFYRSVFDREVPLLSAPLPSYRGFAPSRRPAVVIINNDLALAGQSLDEVRRAIRSVGGGIEIHEITNGYAAPAPQAAWLDPRLPFAGAHIHIGQPPDTVSAGRLIDSMNMRAPCIVFDDTRAPRDAGVSVPWRTPAGVNDVNMVRTSSISALGTAIRLVLEDRAWSGSLVRNALREVETFQAQFQASFLRRFTEDHASWSLV</sequence>